<accession>A0A1R1XBY5</accession>
<dbReference type="OrthoDB" id="194358at2759"/>
<sequence>MPNYFVASLDYDLLSKIFIESQNTHFVKVCKKFNEVSRDPISRANFIQKKFDKSQSNSIFDFLKKYKNIIRDEEMNYG</sequence>
<protein>
    <recommendedName>
        <fullName evidence="3">F-box domain-containing protein</fullName>
    </recommendedName>
</protein>
<evidence type="ECO:0008006" key="3">
    <source>
        <dbReference type="Google" id="ProtNLM"/>
    </source>
</evidence>
<reference evidence="2" key="1">
    <citation type="submission" date="2017-01" db="EMBL/GenBank/DDBJ databases">
        <authorList>
            <person name="Wang Y."/>
            <person name="White M."/>
            <person name="Kvist S."/>
            <person name="Moncalvo J.-M."/>
        </authorList>
    </citation>
    <scope>NUCLEOTIDE SEQUENCE [LARGE SCALE GENOMIC DNA]</scope>
    <source>
        <strain evidence="2">ID-206-W2</strain>
    </source>
</reference>
<keyword evidence="2" id="KW-1185">Reference proteome</keyword>
<gene>
    <name evidence="1" type="ORF">AYI69_g9562</name>
</gene>
<evidence type="ECO:0000313" key="2">
    <source>
        <dbReference type="Proteomes" id="UP000187429"/>
    </source>
</evidence>
<dbReference type="AlphaFoldDB" id="A0A1R1XBY5"/>
<name>A0A1R1XBY5_9FUNG</name>
<dbReference type="Proteomes" id="UP000187429">
    <property type="component" value="Unassembled WGS sequence"/>
</dbReference>
<comment type="caution">
    <text evidence="1">The sequence shown here is derived from an EMBL/GenBank/DDBJ whole genome shotgun (WGS) entry which is preliminary data.</text>
</comment>
<evidence type="ECO:0000313" key="1">
    <source>
        <dbReference type="EMBL" id="OMJ12108.1"/>
    </source>
</evidence>
<organism evidence="1 2">
    <name type="scientific">Smittium culicis</name>
    <dbReference type="NCBI Taxonomy" id="133412"/>
    <lineage>
        <taxon>Eukaryota</taxon>
        <taxon>Fungi</taxon>
        <taxon>Fungi incertae sedis</taxon>
        <taxon>Zoopagomycota</taxon>
        <taxon>Kickxellomycotina</taxon>
        <taxon>Harpellomycetes</taxon>
        <taxon>Harpellales</taxon>
        <taxon>Legeriomycetaceae</taxon>
        <taxon>Smittium</taxon>
    </lineage>
</organism>
<dbReference type="EMBL" id="LSSM01005717">
    <property type="protein sequence ID" value="OMJ12108.1"/>
    <property type="molecule type" value="Genomic_DNA"/>
</dbReference>
<proteinExistence type="predicted"/>